<protein>
    <submittedName>
        <fullName evidence="2">ShlB/FhaC/HecB family hemolysin secretion/activation protein</fullName>
    </submittedName>
</protein>
<dbReference type="InterPro" id="IPR005565">
    <property type="entry name" value="Hemolysn_activator_HlyB_C"/>
</dbReference>
<dbReference type="GO" id="GO:0008320">
    <property type="term" value="F:protein transmembrane transporter activity"/>
    <property type="evidence" value="ECO:0007669"/>
    <property type="project" value="TreeGrafter"/>
</dbReference>
<sequence length="557" mass="59557">MLPLFSYRRIRFYRLYLIAVLIFNVGWSSAFAQTALPVQQVSLVDGTGANLSDTAITDLLRPIGTSLIGTSLTNEQIDAAAMKMSKLTREAGWVISRVVVTDADVTELANTGTLRFTVFKGAVGKISVQNTSKVHDQRIVNTIAAALCDGIDVAGKCTGNKALNAFDLERAQLLVGDIPGVLVSPPTLSPDGVEVGQTHLTEVATILGDPVIYGLTVDNYGPKSIGEGRITGTVLASNVFGEGDILKVLGTVTNKNYDSGNVDISFPVGYYGWRAYVDYLRNHFVINNSELAGDSSALSGGVSYPIYRAYGYNVKVNLGLSDGNGRSTFGGSVLGDLTTKFTQLGITLDDGDRRRIAGESFTTAILTINDGRLNINDAASLEVDAKTAHTQGRFVKTDYSLQRKQNLYDSVDGLYLLVNLHGQFASKNLSAGENLSSGGISAVRAYPVEETTANAGHVLQLDLKRPFSSGDVALTSGIFLDAAHIKIDQNPWPQSGKAVTTPENSRHLYGAGLALEGTFGTNVSFGLMWAFQLGSEPSVAEPNGSRSRLWANLSFQF</sequence>
<dbReference type="Gene3D" id="2.40.160.50">
    <property type="entry name" value="membrane protein fhac: a member of the omp85/tpsb transporter family"/>
    <property type="match status" value="1"/>
</dbReference>
<dbReference type="RefSeq" id="WP_133329717.1">
    <property type="nucleotide sequence ID" value="NZ_SMYL01000008.1"/>
</dbReference>
<organism evidence="2 3">
    <name type="scientific">Sapientia aquatica</name>
    <dbReference type="NCBI Taxonomy" id="1549640"/>
    <lineage>
        <taxon>Bacteria</taxon>
        <taxon>Pseudomonadati</taxon>
        <taxon>Pseudomonadota</taxon>
        <taxon>Betaproteobacteria</taxon>
        <taxon>Burkholderiales</taxon>
        <taxon>Oxalobacteraceae</taxon>
        <taxon>Sapientia</taxon>
    </lineage>
</organism>
<keyword evidence="3" id="KW-1185">Reference proteome</keyword>
<name>A0A4R5VWM2_9BURK</name>
<evidence type="ECO:0000259" key="1">
    <source>
        <dbReference type="Pfam" id="PF03865"/>
    </source>
</evidence>
<dbReference type="InterPro" id="IPR051544">
    <property type="entry name" value="TPS_OM_transporter"/>
</dbReference>
<reference evidence="2 3" key="1">
    <citation type="submission" date="2019-03" db="EMBL/GenBank/DDBJ databases">
        <title>Sapientia aquatica gen. nov., sp. nov., isolated from a crater lake.</title>
        <authorList>
            <person name="Felfoldi T."/>
            <person name="Szabo A."/>
            <person name="Toth E."/>
            <person name="Schumann P."/>
            <person name="Keki Z."/>
            <person name="Marialigeti K."/>
            <person name="Mathe I."/>
        </authorList>
    </citation>
    <scope>NUCLEOTIDE SEQUENCE [LARGE SCALE GENOMIC DNA]</scope>
    <source>
        <strain evidence="2 3">SA-152</strain>
    </source>
</reference>
<dbReference type="PANTHER" id="PTHR34597:SF1">
    <property type="entry name" value="HEME_HEMOPEXIN TRANSPORTER PROTEIN HUXB"/>
    <property type="match status" value="1"/>
</dbReference>
<dbReference type="Pfam" id="PF03865">
    <property type="entry name" value="ShlB"/>
    <property type="match status" value="1"/>
</dbReference>
<gene>
    <name evidence="2" type="ORF">E2I14_14340</name>
</gene>
<proteinExistence type="predicted"/>
<dbReference type="EMBL" id="SMYL01000008">
    <property type="protein sequence ID" value="TDK63745.1"/>
    <property type="molecule type" value="Genomic_DNA"/>
</dbReference>
<dbReference type="AlphaFoldDB" id="A0A4R5VWM2"/>
<dbReference type="OrthoDB" id="572300at2"/>
<comment type="caution">
    <text evidence="2">The sequence shown here is derived from an EMBL/GenBank/DDBJ whole genome shotgun (WGS) entry which is preliminary data.</text>
</comment>
<dbReference type="GO" id="GO:0098046">
    <property type="term" value="C:type V protein secretion system complex"/>
    <property type="evidence" value="ECO:0007669"/>
    <property type="project" value="TreeGrafter"/>
</dbReference>
<evidence type="ECO:0000313" key="3">
    <source>
        <dbReference type="Proteomes" id="UP000294829"/>
    </source>
</evidence>
<evidence type="ECO:0000313" key="2">
    <source>
        <dbReference type="EMBL" id="TDK63745.1"/>
    </source>
</evidence>
<accession>A0A4R5VWM2</accession>
<dbReference type="GO" id="GO:0046819">
    <property type="term" value="P:protein secretion by the type V secretion system"/>
    <property type="evidence" value="ECO:0007669"/>
    <property type="project" value="TreeGrafter"/>
</dbReference>
<dbReference type="PANTHER" id="PTHR34597">
    <property type="entry name" value="SLR1661 PROTEIN"/>
    <property type="match status" value="1"/>
</dbReference>
<feature type="domain" description="Haemolysin activator HlyB C-terminal" evidence="1">
    <location>
        <begin position="209"/>
        <end position="489"/>
    </location>
</feature>
<dbReference type="Proteomes" id="UP000294829">
    <property type="component" value="Unassembled WGS sequence"/>
</dbReference>